<keyword evidence="2" id="KW-0378">Hydrolase</keyword>
<protein>
    <submittedName>
        <fullName evidence="2">Protein-ADP-ribose hydrolase</fullName>
    </submittedName>
</protein>
<dbReference type="EMBL" id="DYVR01000105">
    <property type="protein sequence ID" value="HJF84807.1"/>
    <property type="molecule type" value="Genomic_DNA"/>
</dbReference>
<dbReference type="InterPro" id="IPR002589">
    <property type="entry name" value="Macro_dom"/>
</dbReference>
<reference evidence="2" key="1">
    <citation type="journal article" date="2021" name="PeerJ">
        <title>Extensive microbial diversity within the chicken gut microbiome revealed by metagenomics and culture.</title>
        <authorList>
            <person name="Gilroy R."/>
            <person name="Ravi A."/>
            <person name="Getino M."/>
            <person name="Pursley I."/>
            <person name="Horton D.L."/>
            <person name="Alikhan N.F."/>
            <person name="Baker D."/>
            <person name="Gharbi K."/>
            <person name="Hall N."/>
            <person name="Watson M."/>
            <person name="Adriaenssens E.M."/>
            <person name="Foster-Nyarko E."/>
            <person name="Jarju S."/>
            <person name="Secka A."/>
            <person name="Antonio M."/>
            <person name="Oren A."/>
            <person name="Chaudhuri R.R."/>
            <person name="La Ragione R."/>
            <person name="Hildebrand F."/>
            <person name="Pallen M.J."/>
        </authorList>
    </citation>
    <scope>NUCLEOTIDE SEQUENCE</scope>
    <source>
        <strain evidence="2">7318</strain>
    </source>
</reference>
<dbReference type="GO" id="GO:0016787">
    <property type="term" value="F:hydrolase activity"/>
    <property type="evidence" value="ECO:0007669"/>
    <property type="project" value="UniProtKB-KW"/>
</dbReference>
<sequence length="255" mass="28653">MTQAEQLDFLIRELMPDINIPANTAAKWRLFRSLVNMRPAGSVSEKFLQVQDDFLQNEIKSKGITDADDLKPLNGKLCLWQGDITTLKIDAIVNAANSQLTGCYYPCHGCIDNAIHTFAGVQLRNKCAEIMQKQGFPEPTGQAKITPAYNLPSRYILHTVGPIIRGKLTAHDCEMLASCYRSCLELANAYGLQSIAFCCISTGEFHFPRRQAAEIAVKTVQDFLFQSVSVQKVVFNVFTDEDRKIYEKIISMYDK</sequence>
<name>A0A921L7R9_9FIRM</name>
<accession>A0A921L7R9</accession>
<proteinExistence type="predicted"/>
<dbReference type="Gene3D" id="3.40.220.10">
    <property type="entry name" value="Leucine Aminopeptidase, subunit E, domain 1"/>
    <property type="match status" value="1"/>
</dbReference>
<dbReference type="SMART" id="SM00506">
    <property type="entry name" value="A1pp"/>
    <property type="match status" value="1"/>
</dbReference>
<dbReference type="AlphaFoldDB" id="A0A921L7R9"/>
<comment type="caution">
    <text evidence="2">The sequence shown here is derived from an EMBL/GenBank/DDBJ whole genome shotgun (WGS) entry which is preliminary data.</text>
</comment>
<dbReference type="PANTHER" id="PTHR11106">
    <property type="entry name" value="GANGLIOSIDE INDUCED DIFFERENTIATION ASSOCIATED PROTEIN 2-RELATED"/>
    <property type="match status" value="1"/>
</dbReference>
<reference evidence="2" key="2">
    <citation type="submission" date="2021-09" db="EMBL/GenBank/DDBJ databases">
        <authorList>
            <person name="Gilroy R."/>
        </authorList>
    </citation>
    <scope>NUCLEOTIDE SEQUENCE</scope>
    <source>
        <strain evidence="2">7318</strain>
    </source>
</reference>
<evidence type="ECO:0000259" key="1">
    <source>
        <dbReference type="PROSITE" id="PS51154"/>
    </source>
</evidence>
<dbReference type="Pfam" id="PF01661">
    <property type="entry name" value="Macro"/>
    <property type="match status" value="1"/>
</dbReference>
<feature type="domain" description="Macro" evidence="1">
    <location>
        <begin position="64"/>
        <end position="254"/>
    </location>
</feature>
<gene>
    <name evidence="2" type="ORF">K8V65_04020</name>
</gene>
<dbReference type="PROSITE" id="PS51154">
    <property type="entry name" value="MACRO"/>
    <property type="match status" value="1"/>
</dbReference>
<dbReference type="SUPFAM" id="SSF52949">
    <property type="entry name" value="Macro domain-like"/>
    <property type="match status" value="1"/>
</dbReference>
<dbReference type="InterPro" id="IPR043472">
    <property type="entry name" value="Macro_dom-like"/>
</dbReference>
<dbReference type="Proteomes" id="UP000780768">
    <property type="component" value="Unassembled WGS sequence"/>
</dbReference>
<dbReference type="PANTHER" id="PTHR11106:SF27">
    <property type="entry name" value="MACRO DOMAIN-CONTAINING PROTEIN"/>
    <property type="match status" value="1"/>
</dbReference>
<evidence type="ECO:0000313" key="2">
    <source>
        <dbReference type="EMBL" id="HJF84807.1"/>
    </source>
</evidence>
<organism evidence="2 3">
    <name type="scientific">Megamonas hypermegale</name>
    <dbReference type="NCBI Taxonomy" id="158847"/>
    <lineage>
        <taxon>Bacteria</taxon>
        <taxon>Bacillati</taxon>
        <taxon>Bacillota</taxon>
        <taxon>Negativicutes</taxon>
        <taxon>Selenomonadales</taxon>
        <taxon>Selenomonadaceae</taxon>
        <taxon>Megamonas</taxon>
    </lineage>
</organism>
<dbReference type="CDD" id="cd02908">
    <property type="entry name" value="Macro_OAADPr_deacetylase"/>
    <property type="match status" value="1"/>
</dbReference>
<evidence type="ECO:0000313" key="3">
    <source>
        <dbReference type="Proteomes" id="UP000780768"/>
    </source>
</evidence>
<dbReference type="NCBIfam" id="NF003163">
    <property type="entry name" value="PRK04143.1"/>
    <property type="match status" value="1"/>
</dbReference>